<dbReference type="InterPro" id="IPR010648">
    <property type="entry name" value="UPF0270"/>
</dbReference>
<dbReference type="OrthoDB" id="6120729at2"/>
<dbReference type="RefSeq" id="WP_123637759.1">
    <property type="nucleotide sequence ID" value="NZ_RJUK01000001.1"/>
</dbReference>
<reference evidence="2 3" key="1">
    <citation type="submission" date="2018-11" db="EMBL/GenBank/DDBJ databases">
        <title>Genomic Encyclopedia of Type Strains, Phase IV (KMG-IV): sequencing the most valuable type-strain genomes for metagenomic binning, comparative biology and taxonomic classification.</title>
        <authorList>
            <person name="Goeker M."/>
        </authorList>
    </citation>
    <scope>NUCLEOTIDE SEQUENCE [LARGE SCALE GENOMIC DNA]</scope>
    <source>
        <strain evidence="2 3">DSM 16974</strain>
    </source>
</reference>
<dbReference type="EMBL" id="RJUK01000001">
    <property type="protein sequence ID" value="ROQ20645.1"/>
    <property type="molecule type" value="Genomic_DNA"/>
</dbReference>
<dbReference type="Proteomes" id="UP000273643">
    <property type="component" value="Unassembled WGS sequence"/>
</dbReference>
<organism evidence="2 3">
    <name type="scientific">Marinimicrobium koreense</name>
    <dbReference type="NCBI Taxonomy" id="306545"/>
    <lineage>
        <taxon>Bacteria</taxon>
        <taxon>Pseudomonadati</taxon>
        <taxon>Pseudomonadota</taxon>
        <taxon>Gammaproteobacteria</taxon>
        <taxon>Cellvibrionales</taxon>
        <taxon>Cellvibrionaceae</taxon>
        <taxon>Marinimicrobium</taxon>
    </lineage>
</organism>
<dbReference type="SUPFAM" id="SSF118001">
    <property type="entry name" value="YehU-like"/>
    <property type="match status" value="1"/>
</dbReference>
<dbReference type="PIRSF" id="PIRSF006169">
    <property type="entry name" value="UCP006169"/>
    <property type="match status" value="1"/>
</dbReference>
<evidence type="ECO:0008006" key="4">
    <source>
        <dbReference type="Google" id="ProtNLM"/>
    </source>
</evidence>
<gene>
    <name evidence="2" type="ORF">EDC38_1258</name>
</gene>
<name>A0A3N1NWS1_9GAMM</name>
<dbReference type="InterPro" id="IPR036685">
    <property type="entry name" value="YehU-like_sf"/>
</dbReference>
<proteinExistence type="inferred from homology"/>
<dbReference type="Pfam" id="PF06794">
    <property type="entry name" value="UPF0270"/>
    <property type="match status" value="1"/>
</dbReference>
<protein>
    <recommendedName>
        <fullName evidence="4">YheU family protein</fullName>
    </recommendedName>
</protein>
<comment type="caution">
    <text evidence="2">The sequence shown here is derived from an EMBL/GenBank/DDBJ whole genome shotgun (WGS) entry which is preliminary data.</text>
</comment>
<dbReference type="AlphaFoldDB" id="A0A3N1NWS1"/>
<sequence>MIIPHQQVSADALRGLIEEFITREGTDYGWEETSLERKVQQVQAQIERGDVVIVFDPATETVSLLPERDAREFGDD</sequence>
<dbReference type="Gene3D" id="1.10.10.610">
    <property type="entry name" value="YehU-like"/>
    <property type="match status" value="1"/>
</dbReference>
<comment type="similarity">
    <text evidence="1">Belongs to the UPF0270 family.</text>
</comment>
<evidence type="ECO:0000313" key="3">
    <source>
        <dbReference type="Proteomes" id="UP000273643"/>
    </source>
</evidence>
<keyword evidence="3" id="KW-1185">Reference proteome</keyword>
<evidence type="ECO:0000256" key="1">
    <source>
        <dbReference type="ARBA" id="ARBA00006450"/>
    </source>
</evidence>
<accession>A0A3N1NWS1</accession>
<evidence type="ECO:0000313" key="2">
    <source>
        <dbReference type="EMBL" id="ROQ20645.1"/>
    </source>
</evidence>